<feature type="signal peptide" evidence="2">
    <location>
        <begin position="1"/>
        <end position="25"/>
    </location>
</feature>
<feature type="chain" id="PRO_5046391534" description="Secreted protein" evidence="2">
    <location>
        <begin position="26"/>
        <end position="241"/>
    </location>
</feature>
<keyword evidence="4" id="KW-1185">Reference proteome</keyword>
<keyword evidence="1" id="KW-1133">Transmembrane helix</keyword>
<name>A0ABT9ILL8_9MICC</name>
<organism evidence="3 4">
    <name type="scientific">Arthrobacter horti</name>
    <dbReference type="NCBI Taxonomy" id="3068273"/>
    <lineage>
        <taxon>Bacteria</taxon>
        <taxon>Bacillati</taxon>
        <taxon>Actinomycetota</taxon>
        <taxon>Actinomycetes</taxon>
        <taxon>Micrococcales</taxon>
        <taxon>Micrococcaceae</taxon>
        <taxon>Arthrobacter</taxon>
    </lineage>
</organism>
<reference evidence="3 4" key="1">
    <citation type="submission" date="2023-08" db="EMBL/GenBank/DDBJ databases">
        <title>Arthrobacter horti sp. nov., isolated from forest soil.</title>
        <authorList>
            <person name="Park M."/>
        </authorList>
    </citation>
    <scope>NUCLEOTIDE SEQUENCE [LARGE SCALE GENOMIC DNA]</scope>
    <source>
        <strain evidence="3 4">YJM1</strain>
    </source>
</reference>
<sequence>MRKVSRAVVVVCLAAACLPVTPAAAADPFVPVPEVGAPDRLQLASAPYPLVFPSLKPGQEYSWQLRMHVAERVTASTTLRLSATGALSGPGGYLLTVRECPEPWTGASGVDVTLRCASVPVMRMNRVPLDSVDPDARVPLAGLSAGKYSYLAVSLAAPQGTHPADGDSLRLGLGITAHSTEDDGATAVGSELGRTGFDGARWALAGGALLLGGAALWAALGRRPRRTLGLDGEGHRRGGGT</sequence>
<proteinExistence type="predicted"/>
<keyword evidence="2" id="KW-0732">Signal</keyword>
<dbReference type="PROSITE" id="PS51257">
    <property type="entry name" value="PROKAR_LIPOPROTEIN"/>
    <property type="match status" value="1"/>
</dbReference>
<comment type="caution">
    <text evidence="3">The sequence shown here is derived from an EMBL/GenBank/DDBJ whole genome shotgun (WGS) entry which is preliminary data.</text>
</comment>
<dbReference type="EMBL" id="JAVALS010000002">
    <property type="protein sequence ID" value="MDP5226481.1"/>
    <property type="molecule type" value="Genomic_DNA"/>
</dbReference>
<evidence type="ECO:0000313" key="4">
    <source>
        <dbReference type="Proteomes" id="UP001232725"/>
    </source>
</evidence>
<accession>A0ABT9ILL8</accession>
<dbReference type="RefSeq" id="WP_305995527.1">
    <property type="nucleotide sequence ID" value="NZ_JAVALS010000002.1"/>
</dbReference>
<evidence type="ECO:0008006" key="5">
    <source>
        <dbReference type="Google" id="ProtNLM"/>
    </source>
</evidence>
<gene>
    <name evidence="3" type="ORF">Q9R02_04855</name>
</gene>
<keyword evidence="1" id="KW-0812">Transmembrane</keyword>
<keyword evidence="1" id="KW-0472">Membrane</keyword>
<evidence type="ECO:0000313" key="3">
    <source>
        <dbReference type="EMBL" id="MDP5226481.1"/>
    </source>
</evidence>
<protein>
    <recommendedName>
        <fullName evidence="5">Secreted protein</fullName>
    </recommendedName>
</protein>
<feature type="transmembrane region" description="Helical" evidence="1">
    <location>
        <begin position="202"/>
        <end position="220"/>
    </location>
</feature>
<evidence type="ECO:0000256" key="1">
    <source>
        <dbReference type="SAM" id="Phobius"/>
    </source>
</evidence>
<evidence type="ECO:0000256" key="2">
    <source>
        <dbReference type="SAM" id="SignalP"/>
    </source>
</evidence>
<dbReference type="Proteomes" id="UP001232725">
    <property type="component" value="Unassembled WGS sequence"/>
</dbReference>